<dbReference type="InterPro" id="IPR017455">
    <property type="entry name" value="Znf_FYVE-rel"/>
</dbReference>
<feature type="compositionally biased region" description="Low complexity" evidence="9">
    <location>
        <begin position="487"/>
        <end position="500"/>
    </location>
</feature>
<name>A0A0M9VPY3_9BASI</name>
<dbReference type="VEuPathDB" id="FungiDB:Malapachy_1268"/>
<dbReference type="InterPro" id="IPR003903">
    <property type="entry name" value="UIM_dom"/>
</dbReference>
<evidence type="ECO:0000256" key="8">
    <source>
        <dbReference type="PROSITE-ProRule" id="PRU00091"/>
    </source>
</evidence>
<dbReference type="InterPro" id="IPR000306">
    <property type="entry name" value="Znf_FYVE"/>
</dbReference>
<protein>
    <recommendedName>
        <fullName evidence="3">Vacuolar protein sorting-associated protein 27</fullName>
    </recommendedName>
</protein>
<dbReference type="OrthoDB" id="957735at2759"/>
<evidence type="ECO:0000256" key="5">
    <source>
        <dbReference type="ARBA" id="ARBA00022753"/>
    </source>
</evidence>
<dbReference type="InterPro" id="IPR011011">
    <property type="entry name" value="Znf_FYVE_PHD"/>
</dbReference>
<feature type="domain" description="VHS" evidence="11">
    <location>
        <begin position="25"/>
        <end position="143"/>
    </location>
</feature>
<sequence>MISSRGAFLELVEKATSPLLPSGHEDMATNLDVCDLIRSKSVTPQHAMQILKQRLLHTNPNVQLLALHLTDLCIKNSGMPFLKEVAGPEFMDAVTSMVRERISLPVPVRTQTLQYLQNWRYLAEAHPQDLGYMASAVRALETEHGITLPSAEAHVVAAAQALTDTLIAPDWTDSSVCTRCRADFGTFLRKHHCRNCGRVFCYKCSSKTMALPWYSIKEPVRVCDGCFKRKGPIPASKTAVPRTEASASNTTSKEDDDLARAIALSLQESSRPTEPSIERRKAEGTDADDDPELAAAIAASLREWEASSQPPPPPTSNTPSVPIPAPTATFTTPPPAVPTSSPTPMALQTRTQRPLQMDASDYDHILTFYQTVKTSSAPWKERVPTDGVPVPVQNMHTKAAASRAKLARHLDVGHRRLRELTQLHETLTDVVRLYDRLLDAQWETPPVSQRPTHPNAQDEWHTVPSAPPSLAAPTMLPSAPMDADGRVPATHTTHVSSHTPPADPASEALLIDL</sequence>
<dbReference type="GO" id="GO:0035091">
    <property type="term" value="F:phosphatidylinositol binding"/>
    <property type="evidence" value="ECO:0007669"/>
    <property type="project" value="InterPro"/>
</dbReference>
<evidence type="ECO:0000256" key="3">
    <source>
        <dbReference type="ARBA" id="ARBA00017753"/>
    </source>
</evidence>
<dbReference type="GO" id="GO:0007034">
    <property type="term" value="P:vacuolar transport"/>
    <property type="evidence" value="ECO:0007669"/>
    <property type="project" value="UniProtKB-ARBA"/>
</dbReference>
<dbReference type="PANTHER" id="PTHR46275:SF1">
    <property type="entry name" value="HEPATOCYTE GROWTH FACTOR-REGULATED TYROSINE KINASE SUBSTRATE"/>
    <property type="match status" value="1"/>
</dbReference>
<dbReference type="GO" id="GO:0031623">
    <property type="term" value="P:receptor internalization"/>
    <property type="evidence" value="ECO:0007669"/>
    <property type="project" value="TreeGrafter"/>
</dbReference>
<reference evidence="12 13" key="1">
    <citation type="submission" date="2015-07" db="EMBL/GenBank/DDBJ databases">
        <title>Draft Genome Sequence of Malassezia furfur CBS1878 and Malassezia pachydermatis CBS1879.</title>
        <authorList>
            <person name="Triana S."/>
            <person name="Ohm R."/>
            <person name="Gonzalez A."/>
            <person name="DeCock H."/>
            <person name="Restrepo S."/>
            <person name="Celis A."/>
        </authorList>
    </citation>
    <scope>NUCLEOTIDE SEQUENCE [LARGE SCALE GENOMIC DNA]</scope>
    <source>
        <strain evidence="12 13">CBS 1879</strain>
    </source>
</reference>
<dbReference type="SMART" id="SM00064">
    <property type="entry name" value="FYVE"/>
    <property type="match status" value="1"/>
</dbReference>
<evidence type="ECO:0000256" key="2">
    <source>
        <dbReference type="ARBA" id="ARBA00008597"/>
    </source>
</evidence>
<evidence type="ECO:0000259" key="10">
    <source>
        <dbReference type="PROSITE" id="PS50178"/>
    </source>
</evidence>
<dbReference type="STRING" id="77020.A0A0M9VPY3"/>
<dbReference type="Gene3D" id="1.20.5.1940">
    <property type="match status" value="1"/>
</dbReference>
<dbReference type="GO" id="GO:0032456">
    <property type="term" value="P:endocytic recycling"/>
    <property type="evidence" value="ECO:0007669"/>
    <property type="project" value="TreeGrafter"/>
</dbReference>
<dbReference type="SMART" id="SM00288">
    <property type="entry name" value="VHS"/>
    <property type="match status" value="1"/>
</dbReference>
<dbReference type="InterPro" id="IPR013083">
    <property type="entry name" value="Znf_RING/FYVE/PHD"/>
</dbReference>
<dbReference type="SUPFAM" id="SSF57903">
    <property type="entry name" value="FYVE/PHD zinc finger"/>
    <property type="match status" value="1"/>
</dbReference>
<keyword evidence="7" id="KW-0862">Zinc</keyword>
<dbReference type="PROSITE" id="PS50179">
    <property type="entry name" value="VHS"/>
    <property type="match status" value="1"/>
</dbReference>
<dbReference type="PROSITE" id="PS50178">
    <property type="entry name" value="ZF_FYVE"/>
    <property type="match status" value="1"/>
</dbReference>
<dbReference type="GO" id="GO:0043130">
    <property type="term" value="F:ubiquitin binding"/>
    <property type="evidence" value="ECO:0007669"/>
    <property type="project" value="InterPro"/>
</dbReference>
<feature type="compositionally biased region" description="Polar residues" evidence="9">
    <location>
        <begin position="446"/>
        <end position="455"/>
    </location>
</feature>
<evidence type="ECO:0000259" key="11">
    <source>
        <dbReference type="PROSITE" id="PS50179"/>
    </source>
</evidence>
<evidence type="ECO:0000256" key="9">
    <source>
        <dbReference type="SAM" id="MobiDB-lite"/>
    </source>
</evidence>
<evidence type="ECO:0000256" key="4">
    <source>
        <dbReference type="ARBA" id="ARBA00022723"/>
    </source>
</evidence>
<dbReference type="GeneID" id="28727648"/>
<dbReference type="InterPro" id="IPR008942">
    <property type="entry name" value="ENTH_VHS"/>
</dbReference>
<dbReference type="GO" id="GO:0005769">
    <property type="term" value="C:early endosome"/>
    <property type="evidence" value="ECO:0007669"/>
    <property type="project" value="TreeGrafter"/>
</dbReference>
<dbReference type="SMART" id="SM00726">
    <property type="entry name" value="UIM"/>
    <property type="match status" value="2"/>
</dbReference>
<dbReference type="PROSITE" id="PS50330">
    <property type="entry name" value="UIM"/>
    <property type="match status" value="1"/>
</dbReference>
<dbReference type="Pfam" id="PF00790">
    <property type="entry name" value="VHS"/>
    <property type="match status" value="1"/>
</dbReference>
<evidence type="ECO:0000313" key="12">
    <source>
        <dbReference type="EMBL" id="KOS14942.1"/>
    </source>
</evidence>
<feature type="domain" description="FYVE-type" evidence="10">
    <location>
        <begin position="171"/>
        <end position="231"/>
    </location>
</feature>
<comment type="caution">
    <text evidence="12">The sequence shown here is derived from an EMBL/GenBank/DDBJ whole genome shotgun (WGS) entry which is preliminary data.</text>
</comment>
<keyword evidence="5" id="KW-0967">Endosome</keyword>
<feature type="region of interest" description="Disordered" evidence="9">
    <location>
        <begin position="234"/>
        <end position="351"/>
    </location>
</feature>
<dbReference type="Pfam" id="PF02809">
    <property type="entry name" value="UIM"/>
    <property type="match status" value="2"/>
</dbReference>
<dbReference type="Pfam" id="PF01363">
    <property type="entry name" value="FYVE"/>
    <property type="match status" value="1"/>
</dbReference>
<feature type="region of interest" description="Disordered" evidence="9">
    <location>
        <begin position="445"/>
        <end position="513"/>
    </location>
</feature>
<dbReference type="GO" id="GO:0010008">
    <property type="term" value="C:endosome membrane"/>
    <property type="evidence" value="ECO:0007669"/>
    <property type="project" value="UniProtKB-SubCell"/>
</dbReference>
<dbReference type="RefSeq" id="XP_017992574.1">
    <property type="nucleotide sequence ID" value="XM_018135773.1"/>
</dbReference>
<accession>A0A0M9VPY3</accession>
<dbReference type="Gene3D" id="3.30.40.10">
    <property type="entry name" value="Zinc/RING finger domain, C3HC4 (zinc finger)"/>
    <property type="match status" value="1"/>
</dbReference>
<gene>
    <name evidence="12" type="ORF">Malapachy_1268</name>
</gene>
<dbReference type="Gene3D" id="6.10.140.100">
    <property type="match status" value="1"/>
</dbReference>
<evidence type="ECO:0000256" key="7">
    <source>
        <dbReference type="ARBA" id="ARBA00022833"/>
    </source>
</evidence>
<comment type="similarity">
    <text evidence="2">Belongs to the VPS27 family.</text>
</comment>
<keyword evidence="4" id="KW-0479">Metal-binding</keyword>
<evidence type="ECO:0000256" key="1">
    <source>
        <dbReference type="ARBA" id="ARBA00004125"/>
    </source>
</evidence>
<feature type="compositionally biased region" description="Pro residues" evidence="9">
    <location>
        <begin position="309"/>
        <end position="325"/>
    </location>
</feature>
<dbReference type="Proteomes" id="UP000037751">
    <property type="component" value="Unassembled WGS sequence"/>
</dbReference>
<comment type="subcellular location">
    <subcellularLocation>
        <location evidence="1">Endosome membrane</location>
        <topology evidence="1">Peripheral membrane protein</topology>
        <orientation evidence="1">Cytoplasmic side</orientation>
    </subcellularLocation>
</comment>
<dbReference type="AlphaFoldDB" id="A0A0M9VPY3"/>
<organism evidence="12 13">
    <name type="scientific">Malassezia pachydermatis</name>
    <dbReference type="NCBI Taxonomy" id="77020"/>
    <lineage>
        <taxon>Eukaryota</taxon>
        <taxon>Fungi</taxon>
        <taxon>Dikarya</taxon>
        <taxon>Basidiomycota</taxon>
        <taxon>Ustilaginomycotina</taxon>
        <taxon>Malasseziomycetes</taxon>
        <taxon>Malasseziales</taxon>
        <taxon>Malasseziaceae</taxon>
        <taxon>Malassezia</taxon>
    </lineage>
</organism>
<dbReference type="InterPro" id="IPR017073">
    <property type="entry name" value="HGS/VPS27"/>
</dbReference>
<dbReference type="Gene3D" id="1.25.40.90">
    <property type="match status" value="1"/>
</dbReference>
<keyword evidence="13" id="KW-1185">Reference proteome</keyword>
<dbReference type="GO" id="GO:0008270">
    <property type="term" value="F:zinc ion binding"/>
    <property type="evidence" value="ECO:0007669"/>
    <property type="project" value="UniProtKB-KW"/>
</dbReference>
<dbReference type="InterPro" id="IPR002014">
    <property type="entry name" value="VHS_dom"/>
</dbReference>
<dbReference type="SUPFAM" id="SSF48464">
    <property type="entry name" value="ENTH/VHS domain"/>
    <property type="match status" value="1"/>
</dbReference>
<evidence type="ECO:0000256" key="6">
    <source>
        <dbReference type="ARBA" id="ARBA00022771"/>
    </source>
</evidence>
<dbReference type="PANTHER" id="PTHR46275">
    <property type="entry name" value="HEPATOCYTE GROWTH FACTOR-REGULATED TYROSINE KINASE SUBSTRATE"/>
    <property type="match status" value="1"/>
</dbReference>
<dbReference type="EMBL" id="LGAV01000003">
    <property type="protein sequence ID" value="KOS14942.1"/>
    <property type="molecule type" value="Genomic_DNA"/>
</dbReference>
<keyword evidence="6 8" id="KW-0863">Zinc-finger</keyword>
<proteinExistence type="inferred from homology"/>
<evidence type="ECO:0000313" key="13">
    <source>
        <dbReference type="Proteomes" id="UP000037751"/>
    </source>
</evidence>